<keyword evidence="3 5" id="KW-0805">Transcription regulation</keyword>
<sequence length="201" mass="22608">MEAFLFSINLERNGKMAHTVESVEKKWYVLHTYAGYENKVKENLESRATSMGMEDYIFRVVVPEEEKHETTKTGKEKVEKLKTFPGYVLVEMVMTDQSWYVVRNTPGVTGFVGSHGSGSKPAPLLDEEINHILHELGISSRHSNFDAEVGDAVTIIDGAFSGLVGKITEIDTEKMKLKVDIDMFGRETAAELNYDQVDKLV</sequence>
<dbReference type="PANTHER" id="PTHR30265">
    <property type="entry name" value="RHO-INTERACTING TRANSCRIPTION TERMINATION FACTOR NUSG"/>
    <property type="match status" value="1"/>
</dbReference>
<dbReference type="InterPro" id="IPR001062">
    <property type="entry name" value="Transcrpt_antiterm_NusG"/>
</dbReference>
<evidence type="ECO:0000256" key="3">
    <source>
        <dbReference type="ARBA" id="ARBA00023015"/>
    </source>
</evidence>
<dbReference type="NCBIfam" id="TIGR00922">
    <property type="entry name" value="nusG"/>
    <property type="match status" value="1"/>
</dbReference>
<dbReference type="InterPro" id="IPR036735">
    <property type="entry name" value="NGN_dom_sf"/>
</dbReference>
<dbReference type="GO" id="GO:0006353">
    <property type="term" value="P:DNA-templated transcription termination"/>
    <property type="evidence" value="ECO:0007669"/>
    <property type="project" value="UniProtKB-UniRule"/>
</dbReference>
<evidence type="ECO:0000256" key="5">
    <source>
        <dbReference type="HAMAP-Rule" id="MF_00948"/>
    </source>
</evidence>
<keyword evidence="4 5" id="KW-0804">Transcription</keyword>
<evidence type="ECO:0000313" key="10">
    <source>
        <dbReference type="EMBL" id="EEJ74516.1"/>
    </source>
</evidence>
<comment type="similarity">
    <text evidence="5 7">Belongs to the NusG family.</text>
</comment>
<comment type="caution">
    <text evidence="10">The sequence shown here is derived from an EMBL/GenBank/DDBJ whole genome shotgun (WGS) entry which is preliminary data.</text>
</comment>
<dbReference type="FunFam" id="3.30.70.940:FF:000002">
    <property type="entry name" value="Transcription termination/antitermination protein NusG"/>
    <property type="match status" value="1"/>
</dbReference>
<dbReference type="InterPro" id="IPR043425">
    <property type="entry name" value="NusG-like"/>
</dbReference>
<dbReference type="Gene3D" id="3.30.70.940">
    <property type="entry name" value="NusG, N-terminal domain"/>
    <property type="match status" value="1"/>
</dbReference>
<dbReference type="Proteomes" id="UP000003531">
    <property type="component" value="Unassembled WGS sequence"/>
</dbReference>
<dbReference type="InterPro" id="IPR014722">
    <property type="entry name" value="Rib_uL2_dom2"/>
</dbReference>
<dbReference type="InterPro" id="IPR005824">
    <property type="entry name" value="KOW"/>
</dbReference>
<dbReference type="CDD" id="cd06091">
    <property type="entry name" value="KOW_NusG"/>
    <property type="match status" value="1"/>
</dbReference>
<feature type="domain" description="NusG-like N-terminal" evidence="8">
    <location>
        <begin position="24"/>
        <end position="136"/>
    </location>
</feature>
<dbReference type="Pfam" id="PF02357">
    <property type="entry name" value="NusG"/>
    <property type="match status" value="1"/>
</dbReference>
<dbReference type="InterPro" id="IPR006645">
    <property type="entry name" value="NGN-like_dom"/>
</dbReference>
<evidence type="ECO:0000259" key="9">
    <source>
        <dbReference type="SMART" id="SM00739"/>
    </source>
</evidence>
<evidence type="ECO:0000256" key="6">
    <source>
        <dbReference type="NCBIfam" id="TIGR00922"/>
    </source>
</evidence>
<dbReference type="PRINTS" id="PR00338">
    <property type="entry name" value="NUSGTNSCPFCT"/>
</dbReference>
<dbReference type="HOGENOM" id="CLU_067287_1_1_9"/>
<dbReference type="Gene3D" id="2.30.30.30">
    <property type="match status" value="1"/>
</dbReference>
<dbReference type="PATRIC" id="fig|1423799.3.peg.900"/>
<evidence type="ECO:0000256" key="2">
    <source>
        <dbReference type="ARBA" id="ARBA00022814"/>
    </source>
</evidence>
<keyword evidence="1 5" id="KW-0806">Transcription termination</keyword>
<evidence type="ECO:0000256" key="1">
    <source>
        <dbReference type="ARBA" id="ARBA00022472"/>
    </source>
</evidence>
<dbReference type="GO" id="GO:0032784">
    <property type="term" value="P:regulation of DNA-templated transcription elongation"/>
    <property type="evidence" value="ECO:0007669"/>
    <property type="project" value="InterPro"/>
</dbReference>
<dbReference type="CDD" id="cd09891">
    <property type="entry name" value="NGN_Bact_1"/>
    <property type="match status" value="1"/>
</dbReference>
<dbReference type="InterPro" id="IPR047050">
    <property type="entry name" value="NGN"/>
</dbReference>
<evidence type="ECO:0000259" key="8">
    <source>
        <dbReference type="SMART" id="SM00738"/>
    </source>
</evidence>
<name>C2EGE8_9LACO</name>
<evidence type="ECO:0000313" key="11">
    <source>
        <dbReference type="Proteomes" id="UP000003531"/>
    </source>
</evidence>
<keyword evidence="2 5" id="KW-0889">Transcription antitermination</keyword>
<dbReference type="GO" id="GO:0031564">
    <property type="term" value="P:transcription antitermination"/>
    <property type="evidence" value="ECO:0007669"/>
    <property type="project" value="UniProtKB-UniRule"/>
</dbReference>
<evidence type="ECO:0000256" key="7">
    <source>
        <dbReference type="RuleBase" id="RU000538"/>
    </source>
</evidence>
<dbReference type="SMART" id="SM00739">
    <property type="entry name" value="KOW"/>
    <property type="match status" value="1"/>
</dbReference>
<reference evidence="10 11" key="1">
    <citation type="submission" date="2009-01" db="EMBL/GenBank/DDBJ databases">
        <authorList>
            <person name="Qin X."/>
            <person name="Bachman B."/>
            <person name="Battles P."/>
            <person name="Bell A."/>
            <person name="Bess C."/>
            <person name="Bickham C."/>
            <person name="Chaboub L."/>
            <person name="Chen D."/>
            <person name="Coyle M."/>
            <person name="Deiros D.R."/>
            <person name="Dinh H."/>
            <person name="Forbes L."/>
            <person name="Fowler G."/>
            <person name="Francisco L."/>
            <person name="Fu Q."/>
            <person name="Gubbala S."/>
            <person name="Hale W."/>
            <person name="Han Y."/>
            <person name="Hemphill L."/>
            <person name="Highlander S.K."/>
            <person name="Hirani K."/>
            <person name="Hogues M."/>
            <person name="Jackson L."/>
            <person name="Jakkamsetti A."/>
            <person name="Javaid M."/>
            <person name="Jiang H."/>
            <person name="Korchina V."/>
            <person name="Kovar C."/>
            <person name="Lara F."/>
            <person name="Lee S."/>
            <person name="Mata R."/>
            <person name="Mathew T."/>
            <person name="Moen C."/>
            <person name="Morales K."/>
            <person name="Munidasa M."/>
            <person name="Nazareth L."/>
            <person name="Ngo R."/>
            <person name="Nguyen L."/>
            <person name="Okwuonu G."/>
            <person name="Ongeri F."/>
            <person name="Patil S."/>
            <person name="Petrosino J."/>
            <person name="Pham C."/>
            <person name="Pham P."/>
            <person name="Pu L.-L."/>
            <person name="Puazo M."/>
            <person name="Raj R."/>
            <person name="Reid J."/>
            <person name="Rouhana J."/>
            <person name="Saada N."/>
            <person name="Shang Y."/>
            <person name="Simmons D."/>
            <person name="Thornton R."/>
            <person name="Warren J."/>
            <person name="Weissenberger G."/>
            <person name="Zhang J."/>
            <person name="Zhang L."/>
            <person name="Zhou C."/>
            <person name="Zhu D."/>
            <person name="Muzny D."/>
            <person name="Worley K."/>
            <person name="Gibbs R."/>
        </authorList>
    </citation>
    <scope>NUCLEOTIDE SEQUENCE [LARGE SCALE GENOMIC DNA]</scope>
    <source>
        <strain evidence="10 11">ATCC 11741</strain>
    </source>
</reference>
<accession>C2EGE8</accession>
<organism evidence="10 11">
    <name type="scientific">Ligilactobacillus salivarius DSM 20555 = ATCC 11741</name>
    <dbReference type="NCBI Taxonomy" id="1423799"/>
    <lineage>
        <taxon>Bacteria</taxon>
        <taxon>Bacillati</taxon>
        <taxon>Bacillota</taxon>
        <taxon>Bacilli</taxon>
        <taxon>Lactobacillales</taxon>
        <taxon>Lactobacillaceae</taxon>
        <taxon>Ligilactobacillus</taxon>
    </lineage>
</organism>
<dbReference type="GO" id="GO:0006354">
    <property type="term" value="P:DNA-templated transcription elongation"/>
    <property type="evidence" value="ECO:0007669"/>
    <property type="project" value="UniProtKB-UniRule"/>
</dbReference>
<protein>
    <recommendedName>
        <fullName evidence="5 6">Transcription termination/antitermination protein NusG</fullName>
    </recommendedName>
</protein>
<dbReference type="EMBL" id="ACGT01000004">
    <property type="protein sequence ID" value="EEJ74516.1"/>
    <property type="molecule type" value="Genomic_DNA"/>
</dbReference>
<evidence type="ECO:0000256" key="4">
    <source>
        <dbReference type="ARBA" id="ARBA00023163"/>
    </source>
</evidence>
<dbReference type="AlphaFoldDB" id="C2EGE8"/>
<dbReference type="SMART" id="SM00738">
    <property type="entry name" value="NGN"/>
    <property type="match status" value="1"/>
</dbReference>
<dbReference type="HAMAP" id="MF_00948">
    <property type="entry name" value="NusG"/>
    <property type="match status" value="1"/>
</dbReference>
<dbReference type="InterPro" id="IPR008991">
    <property type="entry name" value="Translation_prot_SH3-like_sf"/>
</dbReference>
<dbReference type="SUPFAM" id="SSF82679">
    <property type="entry name" value="N-utilization substance G protein NusG, N-terminal domain"/>
    <property type="match status" value="1"/>
</dbReference>
<comment type="function">
    <text evidence="5 7">Participates in transcription elongation, termination and antitermination.</text>
</comment>
<dbReference type="SUPFAM" id="SSF50104">
    <property type="entry name" value="Translation proteins SH3-like domain"/>
    <property type="match status" value="1"/>
</dbReference>
<feature type="domain" description="KOW" evidence="9">
    <location>
        <begin position="146"/>
        <end position="173"/>
    </location>
</feature>
<dbReference type="PANTHER" id="PTHR30265:SF2">
    <property type="entry name" value="TRANSCRIPTION TERMINATION_ANTITERMINATION PROTEIN NUSG"/>
    <property type="match status" value="1"/>
</dbReference>
<gene>
    <name evidence="5 10" type="primary">nusG</name>
    <name evidence="10" type="ORF">HMPREF0545_0720</name>
</gene>
<dbReference type="Pfam" id="PF00467">
    <property type="entry name" value="KOW"/>
    <property type="match status" value="1"/>
</dbReference>
<proteinExistence type="inferred from homology"/>
<dbReference type="GO" id="GO:0005829">
    <property type="term" value="C:cytosol"/>
    <property type="evidence" value="ECO:0007669"/>
    <property type="project" value="TreeGrafter"/>
</dbReference>